<gene>
    <name evidence="8" type="ORF">GTC17253_14980</name>
</gene>
<keyword evidence="4" id="KW-0472">Membrane</keyword>
<dbReference type="PROSITE" id="PS51257">
    <property type="entry name" value="PROKAR_LIPOPROTEIN"/>
    <property type="match status" value="1"/>
</dbReference>
<evidence type="ECO:0000313" key="8">
    <source>
        <dbReference type="EMBL" id="BFO71532.1"/>
    </source>
</evidence>
<feature type="domain" description="SusD-like N-terminal" evidence="7">
    <location>
        <begin position="83"/>
        <end position="223"/>
    </location>
</feature>
<name>A0AB33IW09_9BACT</name>
<comment type="similarity">
    <text evidence="2">Belongs to the SusD family.</text>
</comment>
<dbReference type="EMBL" id="AP035785">
    <property type="protein sequence ID" value="BFO71532.1"/>
    <property type="molecule type" value="Genomic_DNA"/>
</dbReference>
<dbReference type="GO" id="GO:0009279">
    <property type="term" value="C:cell outer membrane"/>
    <property type="evidence" value="ECO:0007669"/>
    <property type="project" value="UniProtKB-SubCell"/>
</dbReference>
<evidence type="ECO:0000256" key="3">
    <source>
        <dbReference type="ARBA" id="ARBA00022729"/>
    </source>
</evidence>
<dbReference type="Pfam" id="PF07980">
    <property type="entry name" value="SusD_RagB"/>
    <property type="match status" value="1"/>
</dbReference>
<evidence type="ECO:0000256" key="1">
    <source>
        <dbReference type="ARBA" id="ARBA00004442"/>
    </source>
</evidence>
<dbReference type="Pfam" id="PF14322">
    <property type="entry name" value="SusD-like_3"/>
    <property type="match status" value="1"/>
</dbReference>
<organism evidence="8">
    <name type="scientific">Prevotella sp. GTC17253</name>
    <dbReference type="NCBI Taxonomy" id="3236793"/>
    <lineage>
        <taxon>Bacteria</taxon>
        <taxon>Pseudomonadati</taxon>
        <taxon>Bacteroidota</taxon>
        <taxon>Bacteroidia</taxon>
        <taxon>Bacteroidales</taxon>
        <taxon>Prevotellaceae</taxon>
        <taxon>Prevotella</taxon>
    </lineage>
</organism>
<dbReference type="AlphaFoldDB" id="A0AB33IW09"/>
<protein>
    <submittedName>
        <fullName evidence="8">RagB/SusD family nutrient uptake outer membrane protein</fullName>
    </submittedName>
</protein>
<dbReference type="InterPro" id="IPR011990">
    <property type="entry name" value="TPR-like_helical_dom_sf"/>
</dbReference>
<dbReference type="InterPro" id="IPR033985">
    <property type="entry name" value="SusD-like_N"/>
</dbReference>
<proteinExistence type="inferred from homology"/>
<evidence type="ECO:0000256" key="2">
    <source>
        <dbReference type="ARBA" id="ARBA00006275"/>
    </source>
</evidence>
<evidence type="ECO:0000259" key="6">
    <source>
        <dbReference type="Pfam" id="PF07980"/>
    </source>
</evidence>
<comment type="subcellular location">
    <subcellularLocation>
        <location evidence="1">Cell outer membrane</location>
    </subcellularLocation>
</comment>
<evidence type="ECO:0000256" key="5">
    <source>
        <dbReference type="ARBA" id="ARBA00023237"/>
    </source>
</evidence>
<keyword evidence="3" id="KW-0732">Signal</keyword>
<evidence type="ECO:0000259" key="7">
    <source>
        <dbReference type="Pfam" id="PF14322"/>
    </source>
</evidence>
<accession>A0AB33IW09</accession>
<dbReference type="InterPro" id="IPR012944">
    <property type="entry name" value="SusD_RagB_dom"/>
</dbReference>
<reference evidence="8" key="1">
    <citation type="submission" date="2024-07" db="EMBL/GenBank/DDBJ databases">
        <title>Complete genome sequence of Prevotella sp. YM-2024 GTC17253.</title>
        <authorList>
            <person name="Hayashi M."/>
            <person name="Muto Y."/>
            <person name="Tanaka K."/>
            <person name="Niwa H."/>
        </authorList>
    </citation>
    <scope>NUCLEOTIDE SEQUENCE</scope>
    <source>
        <strain evidence="8">GTC17253</strain>
    </source>
</reference>
<evidence type="ECO:0000256" key="4">
    <source>
        <dbReference type="ARBA" id="ARBA00023136"/>
    </source>
</evidence>
<dbReference type="SUPFAM" id="SSF48452">
    <property type="entry name" value="TPR-like"/>
    <property type="match status" value="1"/>
</dbReference>
<sequence length="574" mass="64720">MKKYIFSTLLLSTALLTGCSLDEKPRSEFGEEEAFKTPTLIYANSVANVYSSIANYMYGNSTESIHTLEQFASDECVVPGRQHDWIDGGKWQNFFLHNFLSSVNMYDLVWNHTYTMIGRANKSIDKLNSLKDNPNAANYVYELRALRAVFYYYLMDMWGQVPLVTSSEVSANEISQSKRSEIFKFITSELEACLSHLSENKSQNEGTYYGRVTKAVAYMCLAKCAMNSPVYTIDGTAVDSYKEFCGTDLTGKNTVSEVQGEKITNMGKAINITVDGKARNAWETVVYCVNQLEKLGYQLQPNYADNFVPTNHNSVENIFTRPNDDKTYKFNDYNLVRTMHYNHAKACNYTGWNGACATLFTMRVYGYDTEKVDPRLKINFYTGTDYTEDTGVLVPDGATDKSLEYKPLQVVLNFSAGADAHDVKCAGARMKKYKLDRSATVIGQGNNDLVIWRYGDALLLKAEAEYRLGNKASALADLNKIRSRVNATVLNSITLNDIANERILELCWEGVRRMDAIRFGTFTQPTEDRYVGVPHATVAGDYVNDTKGYTTVFPIPYNELNLNKNLKQNPGYTN</sequence>
<feature type="domain" description="RagB/SusD" evidence="6">
    <location>
        <begin position="316"/>
        <end position="572"/>
    </location>
</feature>
<keyword evidence="5" id="KW-0998">Cell outer membrane</keyword>
<dbReference type="Gene3D" id="1.25.40.390">
    <property type="match status" value="1"/>
</dbReference>